<sequence length="91" mass="9955">MIHQRLVWADDHVCRGRKALSGSGPPETKEETMKLVSRFEAASRSTAELNGLLGEAMLAFAAAPRSSQERRDALASIRNIENELAIRPPGL</sequence>
<name>Q11BR5_CHESB</name>
<dbReference type="eggNOG" id="ENOG5032Z84">
    <property type="taxonomic scope" value="Bacteria"/>
</dbReference>
<evidence type="ECO:0000313" key="1">
    <source>
        <dbReference type="EMBL" id="ABG65160.1"/>
    </source>
</evidence>
<dbReference type="KEGG" id="mes:Meso_3792"/>
<organism evidence="1">
    <name type="scientific">Chelativorans sp. (strain BNC1)</name>
    <dbReference type="NCBI Taxonomy" id="266779"/>
    <lineage>
        <taxon>Bacteria</taxon>
        <taxon>Pseudomonadati</taxon>
        <taxon>Pseudomonadota</taxon>
        <taxon>Alphaproteobacteria</taxon>
        <taxon>Hyphomicrobiales</taxon>
        <taxon>Phyllobacteriaceae</taxon>
        <taxon>Chelativorans</taxon>
    </lineage>
</organism>
<accession>Q11BR5</accession>
<reference evidence="1" key="1">
    <citation type="submission" date="2006-06" db="EMBL/GenBank/DDBJ databases">
        <title>Complete sequence of chromosome of Chelativorans sp. BNC1.</title>
        <authorList>
            <consortium name="US DOE Joint Genome Institute"/>
            <person name="Copeland A."/>
            <person name="Lucas S."/>
            <person name="Lapidus A."/>
            <person name="Barry K."/>
            <person name="Detter J.C."/>
            <person name="Glavina del Rio T."/>
            <person name="Hammon N."/>
            <person name="Israni S."/>
            <person name="Dalin E."/>
            <person name="Tice H."/>
            <person name="Pitluck S."/>
            <person name="Chertkov O."/>
            <person name="Brettin T."/>
            <person name="Bruce D."/>
            <person name="Han C."/>
            <person name="Tapia R."/>
            <person name="Gilna P."/>
            <person name="Schmutz J."/>
            <person name="Larimer F."/>
            <person name="Land M."/>
            <person name="Hauser L."/>
            <person name="Kyrpides N."/>
            <person name="Mikhailova N."/>
            <person name="Richardson P."/>
        </authorList>
    </citation>
    <scope>NUCLEOTIDE SEQUENCE</scope>
    <source>
        <strain evidence="1">BNC1</strain>
    </source>
</reference>
<protein>
    <submittedName>
        <fullName evidence="1">Uncharacterized protein</fullName>
    </submittedName>
</protein>
<gene>
    <name evidence="1" type="ordered locus">Meso_3792</name>
</gene>
<dbReference type="AlphaFoldDB" id="Q11BR5"/>
<proteinExistence type="predicted"/>
<dbReference type="HOGENOM" id="CLU_2539494_0_0_5"/>
<dbReference type="EMBL" id="CP000390">
    <property type="protein sequence ID" value="ABG65160.1"/>
    <property type="molecule type" value="Genomic_DNA"/>
</dbReference>